<keyword evidence="5" id="KW-1185">Reference proteome</keyword>
<dbReference type="EC" id="2.4.-.-" evidence="4"/>
<dbReference type="RefSeq" id="WP_170296091.1">
    <property type="nucleotide sequence ID" value="NZ_BAAANI010000002.1"/>
</dbReference>
<name>A0ABV5SUX7_9MICO</name>
<proteinExistence type="predicted"/>
<protein>
    <submittedName>
        <fullName evidence="4">Glycosyltransferase</fullName>
        <ecNumber evidence="4">2.4.-.-</ecNumber>
    </submittedName>
</protein>
<dbReference type="SUPFAM" id="SSF53756">
    <property type="entry name" value="UDP-Glycosyltransferase/glycogen phosphorylase"/>
    <property type="match status" value="1"/>
</dbReference>
<keyword evidence="2 4" id="KW-0808">Transferase</keyword>
<feature type="domain" description="Glycosyltransferase subfamily 4-like N-terminal" evidence="3">
    <location>
        <begin position="26"/>
        <end position="226"/>
    </location>
</feature>
<organism evidence="4 5">
    <name type="scientific">Agromyces lapidis</name>
    <dbReference type="NCBI Taxonomy" id="279574"/>
    <lineage>
        <taxon>Bacteria</taxon>
        <taxon>Bacillati</taxon>
        <taxon>Actinomycetota</taxon>
        <taxon>Actinomycetes</taxon>
        <taxon>Micrococcales</taxon>
        <taxon>Microbacteriaceae</taxon>
        <taxon>Agromyces</taxon>
    </lineage>
</organism>
<evidence type="ECO:0000256" key="2">
    <source>
        <dbReference type="ARBA" id="ARBA00022679"/>
    </source>
</evidence>
<sequence>MSGRHLLLTAWAFAPARTSGVYRAIGLANAFASRGWDVTVLTAPEKTFADEGVIDASLSEQIHDRVRTVHVPFSSGLYASDVAEWSRTQARFPELWGAVRGLPFPEAGFGGWRRALARAADRVHRTTRVDLTLGTASPSVDFIPGWHLKRRHGVPNIMDYRDAWTIDVFTGGRNPRATRRSEQWESRLIDSADQVWFVNEPIRGWHAAKYPLAADRMRVVSNGFDVVDGQSPAVPMVDHVPGRPLTFGYLGTINHGQFPTEALLAGWTRARERSTELAGARLVLRGYLGRTGIADEHLEDFLRRGAAVGIAYEGPVAKAQIQDVYATFDALVLALASGPGVTSGKVFEFAATGLPVVSVHDPSSAASAVMEGSPVWSPTASMGPDDIADALIVGAERARTQTAQSRAEAISWGAQWERGHQLQSAVDGAERLLATGGGR</sequence>
<accession>A0ABV5SUX7</accession>
<dbReference type="InterPro" id="IPR028098">
    <property type="entry name" value="Glyco_trans_4-like_N"/>
</dbReference>
<dbReference type="Gene3D" id="3.40.50.2000">
    <property type="entry name" value="Glycogen Phosphorylase B"/>
    <property type="match status" value="2"/>
</dbReference>
<comment type="caution">
    <text evidence="4">The sequence shown here is derived from an EMBL/GenBank/DDBJ whole genome shotgun (WGS) entry which is preliminary data.</text>
</comment>
<evidence type="ECO:0000259" key="3">
    <source>
        <dbReference type="Pfam" id="PF13439"/>
    </source>
</evidence>
<dbReference type="Pfam" id="PF13439">
    <property type="entry name" value="Glyco_transf_4"/>
    <property type="match status" value="1"/>
</dbReference>
<evidence type="ECO:0000313" key="5">
    <source>
        <dbReference type="Proteomes" id="UP001589667"/>
    </source>
</evidence>
<dbReference type="EMBL" id="JBHMBL010000002">
    <property type="protein sequence ID" value="MFB9642864.1"/>
    <property type="molecule type" value="Genomic_DNA"/>
</dbReference>
<reference evidence="4 5" key="1">
    <citation type="submission" date="2024-09" db="EMBL/GenBank/DDBJ databases">
        <authorList>
            <person name="Sun Q."/>
            <person name="Mori K."/>
        </authorList>
    </citation>
    <scope>NUCLEOTIDE SEQUENCE [LARGE SCALE GENOMIC DNA]</scope>
    <source>
        <strain evidence="4 5">JCM 14321</strain>
    </source>
</reference>
<evidence type="ECO:0000313" key="4">
    <source>
        <dbReference type="EMBL" id="MFB9642864.1"/>
    </source>
</evidence>
<dbReference type="Proteomes" id="UP001589667">
    <property type="component" value="Unassembled WGS sequence"/>
</dbReference>
<evidence type="ECO:0000256" key="1">
    <source>
        <dbReference type="ARBA" id="ARBA00022676"/>
    </source>
</evidence>
<dbReference type="GO" id="GO:0016757">
    <property type="term" value="F:glycosyltransferase activity"/>
    <property type="evidence" value="ECO:0007669"/>
    <property type="project" value="UniProtKB-KW"/>
</dbReference>
<gene>
    <name evidence="4" type="ORF">ACFFQV_11250</name>
</gene>
<keyword evidence="1 4" id="KW-0328">Glycosyltransferase</keyword>